<comment type="caution">
    <text evidence="2">The sequence shown here is derived from an EMBL/GenBank/DDBJ whole genome shotgun (WGS) entry which is preliminary data.</text>
</comment>
<organism evidence="2 3">
    <name type="scientific">Babesia divergens</name>
    <dbReference type="NCBI Taxonomy" id="32595"/>
    <lineage>
        <taxon>Eukaryota</taxon>
        <taxon>Sar</taxon>
        <taxon>Alveolata</taxon>
        <taxon>Apicomplexa</taxon>
        <taxon>Aconoidasida</taxon>
        <taxon>Piroplasmida</taxon>
        <taxon>Babesiidae</taxon>
        <taxon>Babesia</taxon>
    </lineage>
</organism>
<evidence type="ECO:0000256" key="1">
    <source>
        <dbReference type="SAM" id="MobiDB-lite"/>
    </source>
</evidence>
<feature type="region of interest" description="Disordered" evidence="1">
    <location>
        <begin position="26"/>
        <end position="47"/>
    </location>
</feature>
<dbReference type="Proteomes" id="UP001195914">
    <property type="component" value="Unassembled WGS sequence"/>
</dbReference>
<gene>
    <name evidence="2" type="ORF">X943_000311</name>
</gene>
<protein>
    <submittedName>
        <fullName evidence="2">Uncharacterized protein</fullName>
    </submittedName>
</protein>
<reference evidence="2" key="2">
    <citation type="submission" date="2021-05" db="EMBL/GenBank/DDBJ databases">
        <authorList>
            <person name="Pain A."/>
        </authorList>
    </citation>
    <scope>NUCLEOTIDE SEQUENCE</scope>
    <source>
        <strain evidence="2">1802A</strain>
    </source>
</reference>
<dbReference type="EMBL" id="JAHBMH010000073">
    <property type="protein sequence ID" value="KAK1932675.1"/>
    <property type="molecule type" value="Genomic_DNA"/>
</dbReference>
<sequence length="1499" mass="168620">MERDPSKRSAEEVLFKWDDDLVAKRRPNVDAAGPAPSAAGHEGDPFNPRAANVFHNVNTSRVVPMEDSSSSNVRLQAKQLRETIAKIHLTHNRDWLAANSRVTALAKLDVLDKISCLFLNREGAMKYESLRYLQRECSSEFEFNRMIYEHRLQRLNSGLMPELCVQPIYIRNSTLISKMKNKCSCPLHVYIEWDIQQPLPTGAGRSTRAVIGEGNSKMMTAARPSLNVGGSDGFYTARDSGGNAYGIPFPSLGPVTFGISTSQDPSSTNVEEPNKASFENAGAIVREGLVDLSHKHGLSASEMGNWSLTAQDCKPSSQISTQVTNQSMVNSSPKKSKNAFEHLEAICPMHIATALPELFSSQANRVGALPDLELLYKYETSSINGESVHMLSFHKLSGDAKVYNYRLPSVFQAMNVIYLRDFEFERYNSALNYDEPANGNAEHVRKTFLSSIYSGPALMIATASEFIIAIVHKAPSNLTIGVISREKNHGHFIQEVVCHRQSGRVFLLAANSLLYEYQYQLGSVDVKDYSIFNLVMGTIAKGCRFVAKALTNDRVFRLHGTVSSGYSMEVDGGKDAHGRKECVPWWSGSGNCMDDFTEDCPLYGTLYWPPLQWRQLHLSLQESSFSEYRTKETCDCSSQRSCVKQELRTCLKLLNPWCKSYFNLFSSGNSTISMDQDRWLLSLLSKDTGDLSVFKIPDECSFDSFVKGAMDFERIFPYTLTFFSLRNSDIVQQLTMAGYFRHVPNMTNFRCCSVLAAPLHMNNGVQVILVDNFGARIYVGFVVDKNMKVNLAVKGFKLPHTLLEYRLPEPQVHPGRPVNLMRGPARGMDCVPVPIKRAHFQPNDMFVTCELYAKTSNVTLCKVVVSTTETASVCQNSSITPRSVSEELWSHNQRIPSARGAPDLSSQQPRSKPIEWFDEFCILLSPGEDVVHVYVDDGGHSTAGATWESSDSKLVIITSTKVYTLHRGSPLKLLKALLNNPVSTLKYLDPPLIAHNHRAALFALKNSRSESKEAVQFVDIFQDDTMGDICGEGEKREAIANGLYYLCWLYTPEEVFKACWRFLLDGSDPILEDMLLNGCDEQCLMLMSLGISSRLLGWTAPGAYALDDEGKPTTPIISPWCKFVIFRDHMMYRINRISTNLTSPALDGMLSLLSSIVESVWFDRTFVCVPLFTSVVCSPIQNAAVPFSPQNQINRRNEFVIGPKFETDLILSLARPVDEVRATLMQLRKLYLLLLRVAQNYETLSPKSVELMAESISRLALNLQRDIFVEESHPENLICSSSNAFDAKVVLQRLSQRREQDYRMIKEMATVLEITQEYLACCLLLHLNCILGDVKHDFAKMITDVELLPSKSPGRFTCGDLCYNRLMQLHEPVVMPFSMQNNHLTEKPKYAFTMSRQFFYLISKSNMLNLCSNQEFFRAFRVAVWLAGGEVSNLQDHFYGHLFKPDELRIKHWSSMVKSLEKQLELADSDASISHYARLLMKFIGNNHNLNCGPNGVHQ</sequence>
<name>A0AAD9LDQ8_BABDI</name>
<proteinExistence type="predicted"/>
<evidence type="ECO:0000313" key="2">
    <source>
        <dbReference type="EMBL" id="KAK1932675.1"/>
    </source>
</evidence>
<keyword evidence="3" id="KW-1185">Reference proteome</keyword>
<evidence type="ECO:0000313" key="3">
    <source>
        <dbReference type="Proteomes" id="UP001195914"/>
    </source>
</evidence>
<reference evidence="2" key="1">
    <citation type="journal article" date="2014" name="Nucleic Acids Res.">
        <title>The evolutionary dynamics of variant antigen genes in Babesia reveal a history of genomic innovation underlying host-parasite interaction.</title>
        <authorList>
            <person name="Jackson A.P."/>
            <person name="Otto T.D."/>
            <person name="Darby A."/>
            <person name="Ramaprasad A."/>
            <person name="Xia D."/>
            <person name="Echaide I.E."/>
            <person name="Farber M."/>
            <person name="Gahlot S."/>
            <person name="Gamble J."/>
            <person name="Gupta D."/>
            <person name="Gupta Y."/>
            <person name="Jackson L."/>
            <person name="Malandrin L."/>
            <person name="Malas T.B."/>
            <person name="Moussa E."/>
            <person name="Nair M."/>
            <person name="Reid A.J."/>
            <person name="Sanders M."/>
            <person name="Sharma J."/>
            <person name="Tracey A."/>
            <person name="Quail M.A."/>
            <person name="Weir W."/>
            <person name="Wastling J.M."/>
            <person name="Hall N."/>
            <person name="Willadsen P."/>
            <person name="Lingelbach K."/>
            <person name="Shiels B."/>
            <person name="Tait A."/>
            <person name="Berriman M."/>
            <person name="Allred D.R."/>
            <person name="Pain A."/>
        </authorList>
    </citation>
    <scope>NUCLEOTIDE SEQUENCE</scope>
    <source>
        <strain evidence="2">1802A</strain>
    </source>
</reference>
<accession>A0AAD9LDQ8</accession>